<keyword evidence="3" id="KW-1185">Reference proteome</keyword>
<feature type="region of interest" description="Disordered" evidence="1">
    <location>
        <begin position="193"/>
        <end position="277"/>
    </location>
</feature>
<reference evidence="2" key="1">
    <citation type="submission" date="2022-11" db="EMBL/GenBank/DDBJ databases">
        <authorList>
            <person name="Petersen C."/>
        </authorList>
    </citation>
    <scope>NUCLEOTIDE SEQUENCE</scope>
    <source>
        <strain evidence="2">IBT 34128</strain>
    </source>
</reference>
<evidence type="ECO:0000256" key="1">
    <source>
        <dbReference type="SAM" id="MobiDB-lite"/>
    </source>
</evidence>
<evidence type="ECO:0000313" key="3">
    <source>
        <dbReference type="Proteomes" id="UP001141434"/>
    </source>
</evidence>
<dbReference type="RefSeq" id="XP_056506831.1">
    <property type="nucleotide sequence ID" value="XM_056660333.1"/>
</dbReference>
<evidence type="ECO:0000313" key="2">
    <source>
        <dbReference type="EMBL" id="KAJ5081544.1"/>
    </source>
</evidence>
<sequence length="277" mass="30412">MSNLAHHPGLGLTRGHFDISQVHSAVNPNPLVGYAHGPIPNNNIGWKPQAWHDAIAAGLRKYDIKAGDIANADNPPPNPLVLLNKENSLVCDILVDGSQTMCGLTFEKQPAFRRHLRNEHSGATFIPDRRAKTALEMLAGQNALKKWVLTGGWRDAMYLNEPGRGPETGPIGHWCDALERIAREDADFRRQFGSRFHRFQQPTTPTSGNRSRRRGRDPPPNPVPFPSLTAASEPAGTPNASDHGDDEEEQEEEETDAGVLTENTPGDEEEGLESMNS</sequence>
<name>A0A9W9EGW3_9EURO</name>
<dbReference type="OrthoDB" id="5233426at2759"/>
<reference evidence="2" key="2">
    <citation type="journal article" date="2023" name="IMA Fungus">
        <title>Comparative genomic study of the Penicillium genus elucidates a diverse pangenome and 15 lateral gene transfer events.</title>
        <authorList>
            <person name="Petersen C."/>
            <person name="Sorensen T."/>
            <person name="Nielsen M.R."/>
            <person name="Sondergaard T.E."/>
            <person name="Sorensen J.L."/>
            <person name="Fitzpatrick D.A."/>
            <person name="Frisvad J.C."/>
            <person name="Nielsen K.L."/>
        </authorList>
    </citation>
    <scope>NUCLEOTIDE SEQUENCE</scope>
    <source>
        <strain evidence="2">IBT 34128</strain>
    </source>
</reference>
<proteinExistence type="predicted"/>
<dbReference type="Proteomes" id="UP001141434">
    <property type="component" value="Unassembled WGS sequence"/>
</dbReference>
<dbReference type="GeneID" id="81399502"/>
<gene>
    <name evidence="2" type="ORF">NUU61_009808</name>
</gene>
<protein>
    <submittedName>
        <fullName evidence="2">Uncharacterized protein</fullName>
    </submittedName>
</protein>
<dbReference type="EMBL" id="JAPMSZ010000012">
    <property type="protein sequence ID" value="KAJ5081544.1"/>
    <property type="molecule type" value="Genomic_DNA"/>
</dbReference>
<dbReference type="AlphaFoldDB" id="A0A9W9EGW3"/>
<organism evidence="2 3">
    <name type="scientific">Penicillium alfredii</name>
    <dbReference type="NCBI Taxonomy" id="1506179"/>
    <lineage>
        <taxon>Eukaryota</taxon>
        <taxon>Fungi</taxon>
        <taxon>Dikarya</taxon>
        <taxon>Ascomycota</taxon>
        <taxon>Pezizomycotina</taxon>
        <taxon>Eurotiomycetes</taxon>
        <taxon>Eurotiomycetidae</taxon>
        <taxon>Eurotiales</taxon>
        <taxon>Aspergillaceae</taxon>
        <taxon>Penicillium</taxon>
    </lineage>
</organism>
<comment type="caution">
    <text evidence="2">The sequence shown here is derived from an EMBL/GenBank/DDBJ whole genome shotgun (WGS) entry which is preliminary data.</text>
</comment>
<feature type="compositionally biased region" description="Acidic residues" evidence="1">
    <location>
        <begin position="265"/>
        <end position="277"/>
    </location>
</feature>
<accession>A0A9W9EGW3</accession>
<feature type="compositionally biased region" description="Acidic residues" evidence="1">
    <location>
        <begin position="244"/>
        <end position="256"/>
    </location>
</feature>
<feature type="compositionally biased region" description="Polar residues" evidence="1">
    <location>
        <begin position="200"/>
        <end position="209"/>
    </location>
</feature>